<dbReference type="STRING" id="135651.G0N277"/>
<protein>
    <recommendedName>
        <fullName evidence="4">Yippee domain-containing protein</fullName>
    </recommendedName>
</protein>
<dbReference type="InterPro" id="IPR034751">
    <property type="entry name" value="Yippee"/>
</dbReference>
<sequence length="390" mass="46189">MGLKFFENNGGDRMFYCAVCHVYLADRKALVSTSFTGITGQAFLFNRAYNVTYGSMAQRQMMTGYHYVRDVFCGGCEEHLGWMYEKAPEDKERYKEGSVILERLNIIETEAILKPAQMDHRVQPRFPPARNPRHIRNREEIIADVERMNAAVQLPADRRARVVQLLDRQPPGFQEFPLFQMGPNNTLPQLRIHDEAVLLRAIGDRHMEVLKRTLRRMNLAILRCVQGQNNRDLTEMGFKDETGRLYTEVSHLMDGEPYQTCMRSDRNLVEMFERMQAERERVRILIEENANNNEIQEIRLQRRPVEPVDPVVAEHRNRADLPRNERQRMAMLMENEDFQLMVRARMDDFRRNIELQRNPFEQEERDRRIRELENIVNVEDENENEDDDDD</sequence>
<keyword evidence="3" id="KW-0862">Zinc</keyword>
<evidence type="ECO:0000313" key="5">
    <source>
        <dbReference type="EMBL" id="EGT50614.1"/>
    </source>
</evidence>
<keyword evidence="6" id="KW-1185">Reference proteome</keyword>
<feature type="domain" description="Yippee" evidence="4">
    <location>
        <begin position="13"/>
        <end position="110"/>
    </location>
</feature>
<dbReference type="GO" id="GO:0046872">
    <property type="term" value="F:metal ion binding"/>
    <property type="evidence" value="ECO:0007669"/>
    <property type="project" value="UniProtKB-KW"/>
</dbReference>
<comment type="similarity">
    <text evidence="1">Belongs to the yippee family.</text>
</comment>
<dbReference type="InParanoid" id="G0N277"/>
<dbReference type="HOGENOM" id="CLU_708286_0_0_1"/>
<dbReference type="EMBL" id="GL379829">
    <property type="protein sequence ID" value="EGT50614.1"/>
    <property type="molecule type" value="Genomic_DNA"/>
</dbReference>
<dbReference type="InterPro" id="IPR004910">
    <property type="entry name" value="Yippee/Mis18/Cereblon"/>
</dbReference>
<dbReference type="AlphaFoldDB" id="G0N277"/>
<reference evidence="6" key="1">
    <citation type="submission" date="2011-07" db="EMBL/GenBank/DDBJ databases">
        <authorList>
            <consortium name="Caenorhabditis brenneri Sequencing and Analysis Consortium"/>
            <person name="Wilson R.K."/>
        </authorList>
    </citation>
    <scope>NUCLEOTIDE SEQUENCE [LARGE SCALE GENOMIC DNA]</scope>
    <source>
        <strain evidence="6">PB2801</strain>
    </source>
</reference>
<dbReference type="eggNOG" id="KOG3399">
    <property type="taxonomic scope" value="Eukaryota"/>
</dbReference>
<name>G0N277_CAEBE</name>
<dbReference type="OrthoDB" id="6407410at2759"/>
<evidence type="ECO:0000313" key="6">
    <source>
        <dbReference type="Proteomes" id="UP000008068"/>
    </source>
</evidence>
<dbReference type="PROSITE" id="PS51792">
    <property type="entry name" value="YIPPEE"/>
    <property type="match status" value="1"/>
</dbReference>
<evidence type="ECO:0000259" key="4">
    <source>
        <dbReference type="PROSITE" id="PS51792"/>
    </source>
</evidence>
<dbReference type="PANTHER" id="PTHR13848">
    <property type="entry name" value="PROTEIN YIPPEE-LIKE CG15309-RELATED"/>
    <property type="match status" value="1"/>
</dbReference>
<dbReference type="FunCoup" id="G0N277">
    <property type="interactions" value="162"/>
</dbReference>
<dbReference type="InterPro" id="IPR039058">
    <property type="entry name" value="Yippee_fam"/>
</dbReference>
<organism evidence="6">
    <name type="scientific">Caenorhabditis brenneri</name>
    <name type="common">Nematode worm</name>
    <dbReference type="NCBI Taxonomy" id="135651"/>
    <lineage>
        <taxon>Eukaryota</taxon>
        <taxon>Metazoa</taxon>
        <taxon>Ecdysozoa</taxon>
        <taxon>Nematoda</taxon>
        <taxon>Chromadorea</taxon>
        <taxon>Rhabditida</taxon>
        <taxon>Rhabditina</taxon>
        <taxon>Rhabditomorpha</taxon>
        <taxon>Rhabditoidea</taxon>
        <taxon>Rhabditidae</taxon>
        <taxon>Peloderinae</taxon>
        <taxon>Caenorhabditis</taxon>
    </lineage>
</organism>
<dbReference type="OMA" id="FCANCND"/>
<evidence type="ECO:0000256" key="2">
    <source>
        <dbReference type="ARBA" id="ARBA00022723"/>
    </source>
</evidence>
<keyword evidence="2" id="KW-0479">Metal-binding</keyword>
<dbReference type="Proteomes" id="UP000008068">
    <property type="component" value="Unassembled WGS sequence"/>
</dbReference>
<evidence type="ECO:0000256" key="3">
    <source>
        <dbReference type="ARBA" id="ARBA00022833"/>
    </source>
</evidence>
<gene>
    <name evidence="5" type="ORF">CAEBREN_20481</name>
</gene>
<accession>G0N277</accession>
<dbReference type="Pfam" id="PF03226">
    <property type="entry name" value="Yippee-Mis18"/>
    <property type="match status" value="1"/>
</dbReference>
<evidence type="ECO:0000256" key="1">
    <source>
        <dbReference type="ARBA" id="ARBA00005613"/>
    </source>
</evidence>
<proteinExistence type="inferred from homology"/>